<dbReference type="EMBL" id="PIPY01000009">
    <property type="protein sequence ID" value="RUO59001.1"/>
    <property type="molecule type" value="Genomic_DNA"/>
</dbReference>
<evidence type="ECO:0000313" key="1">
    <source>
        <dbReference type="EMBL" id="RUO59001.1"/>
    </source>
</evidence>
<proteinExistence type="predicted"/>
<evidence type="ECO:0000313" key="2">
    <source>
        <dbReference type="Proteomes" id="UP000288259"/>
    </source>
</evidence>
<accession>A0A432YDI6</accession>
<name>A0A432YDI6_9GAMM</name>
<keyword evidence="2" id="KW-1185">Reference proteome</keyword>
<dbReference type="RefSeq" id="WP_126754991.1">
    <property type="nucleotide sequence ID" value="NZ_PIPY01000009.1"/>
</dbReference>
<dbReference type="Proteomes" id="UP000288259">
    <property type="component" value="Unassembled WGS sequence"/>
</dbReference>
<protein>
    <submittedName>
        <fullName evidence="1">Uncharacterized protein</fullName>
    </submittedName>
</protein>
<sequence>MKTKYLVLIVLVIAAVALGMSIQPEAQQVQNYETEGNLKPTEQIGCLQLSELNAKMTPVVIFNGIAECLAAENYVDAADMYTAAMTYGFFDTLRVSDQTAHQGLMVMRMNSFQAATQEDLVAMQEAIELRLTEPGLCEAIKQLGAPEYHPSYMIEHGMDAFTEPKEKGGLVKDFDAEGAWQHALNTVPKC</sequence>
<reference evidence="2" key="1">
    <citation type="journal article" date="2018" name="Front. Microbiol.">
        <title>Genome-Based Analysis Reveals the Taxonomy and Diversity of the Family Idiomarinaceae.</title>
        <authorList>
            <person name="Liu Y."/>
            <person name="Lai Q."/>
            <person name="Shao Z."/>
        </authorList>
    </citation>
    <scope>NUCLEOTIDE SEQUENCE [LARGE SCALE GENOMIC DNA]</scope>
    <source>
        <strain evidence="2">CVS-6</strain>
    </source>
</reference>
<gene>
    <name evidence="1" type="ORF">CWI71_09275</name>
</gene>
<dbReference type="OrthoDB" id="5339269at2"/>
<organism evidence="1 2">
    <name type="scientific">Pseudidiomarina insulisalsae</name>
    <dbReference type="NCBI Taxonomy" id="575789"/>
    <lineage>
        <taxon>Bacteria</taxon>
        <taxon>Pseudomonadati</taxon>
        <taxon>Pseudomonadota</taxon>
        <taxon>Gammaproteobacteria</taxon>
        <taxon>Alteromonadales</taxon>
        <taxon>Idiomarinaceae</taxon>
        <taxon>Pseudidiomarina</taxon>
    </lineage>
</organism>
<dbReference type="AlphaFoldDB" id="A0A432YDI6"/>
<comment type="caution">
    <text evidence="1">The sequence shown here is derived from an EMBL/GenBank/DDBJ whole genome shotgun (WGS) entry which is preliminary data.</text>
</comment>